<dbReference type="Proteomes" id="UP000623687">
    <property type="component" value="Unassembled WGS sequence"/>
</dbReference>
<reference evidence="2" key="1">
    <citation type="submission" date="2019-07" db="EMBL/GenBank/DDBJ databases">
        <authorList>
            <person name="Palmer J.M."/>
        </authorList>
    </citation>
    <scope>NUCLEOTIDE SEQUENCE</scope>
    <source>
        <strain evidence="2">PC9</strain>
    </source>
</reference>
<keyword evidence="1" id="KW-0472">Membrane</keyword>
<feature type="transmembrane region" description="Helical" evidence="1">
    <location>
        <begin position="142"/>
        <end position="165"/>
    </location>
</feature>
<dbReference type="GO" id="GO:0032153">
    <property type="term" value="C:cell division site"/>
    <property type="evidence" value="ECO:0007669"/>
    <property type="project" value="TreeGrafter"/>
</dbReference>
<dbReference type="EMBL" id="JACETU010000009">
    <property type="protein sequence ID" value="KAF7421101.1"/>
    <property type="molecule type" value="Genomic_DNA"/>
</dbReference>
<feature type="transmembrane region" description="Helical" evidence="1">
    <location>
        <begin position="112"/>
        <end position="130"/>
    </location>
</feature>
<proteinExistence type="predicted"/>
<keyword evidence="1" id="KW-0812">Transmembrane</keyword>
<dbReference type="Pfam" id="PF06687">
    <property type="entry name" value="SUR7"/>
    <property type="match status" value="1"/>
</dbReference>
<dbReference type="VEuPathDB" id="FungiDB:PC9H_011621"/>
<organism evidence="2 3">
    <name type="scientific">Pleurotus ostreatus</name>
    <name type="common">Oyster mushroom</name>
    <name type="synonym">White-rot fungus</name>
    <dbReference type="NCBI Taxonomy" id="5322"/>
    <lineage>
        <taxon>Eukaryota</taxon>
        <taxon>Fungi</taxon>
        <taxon>Dikarya</taxon>
        <taxon>Basidiomycota</taxon>
        <taxon>Agaricomycotina</taxon>
        <taxon>Agaricomycetes</taxon>
        <taxon>Agaricomycetidae</taxon>
        <taxon>Agaricales</taxon>
        <taxon>Pleurotineae</taxon>
        <taxon>Pleurotaceae</taxon>
        <taxon>Pleurotus</taxon>
    </lineage>
</organism>
<dbReference type="PANTHER" id="PTHR28013">
    <property type="entry name" value="PROTEIN DCV1-RELATED"/>
    <property type="match status" value="1"/>
</dbReference>
<feature type="transmembrane region" description="Helical" evidence="1">
    <location>
        <begin position="185"/>
        <end position="204"/>
    </location>
</feature>
<name>A0A8H6ZQY7_PLEOS</name>
<dbReference type="GeneID" id="59381439"/>
<protein>
    <recommendedName>
        <fullName evidence="4">Pali-domain-containing protein</fullName>
    </recommendedName>
</protein>
<dbReference type="GO" id="GO:0035838">
    <property type="term" value="C:growing cell tip"/>
    <property type="evidence" value="ECO:0007669"/>
    <property type="project" value="TreeGrafter"/>
</dbReference>
<evidence type="ECO:0000256" key="1">
    <source>
        <dbReference type="SAM" id="Phobius"/>
    </source>
</evidence>
<comment type="caution">
    <text evidence="2">The sequence shown here is derived from an EMBL/GenBank/DDBJ whole genome shotgun (WGS) entry which is preliminary data.</text>
</comment>
<evidence type="ECO:0000313" key="2">
    <source>
        <dbReference type="EMBL" id="KAF7421101.1"/>
    </source>
</evidence>
<dbReference type="RefSeq" id="XP_036626959.1">
    <property type="nucleotide sequence ID" value="XM_036781104.1"/>
</dbReference>
<evidence type="ECO:0008006" key="4">
    <source>
        <dbReference type="Google" id="ProtNLM"/>
    </source>
</evidence>
<keyword evidence="3" id="KW-1185">Reference proteome</keyword>
<accession>A0A8H6ZQY7</accession>
<evidence type="ECO:0000313" key="3">
    <source>
        <dbReference type="Proteomes" id="UP000623687"/>
    </source>
</evidence>
<feature type="transmembrane region" description="Helical" evidence="1">
    <location>
        <begin position="7"/>
        <end position="30"/>
    </location>
</feature>
<dbReference type="AlphaFoldDB" id="A0A8H6ZQY7"/>
<sequence length="235" mass="25496">MSRIFCIPGIIFLLCAFVLSFLTSISLPYLTALDITRVHFGNAGTAGTLDQGVTELRVSAQCKLLGVWAYCSYDVNDSRTCSKAGHGYNVGIGSVVDKNTSVIIGSSWTRGLAVHPVATAITFVALLLSFSQHITVTLVSSIVSFFAALLTLIAFAIDIALFVYVRHQVKKINGIDPNTNAGPGFWLTLVTFILLLLAGGTVCFGRRKDRLSGATTTTYTTSEKKPFWSRFKRKN</sequence>
<gene>
    <name evidence="2" type="ORF">PC9H_011621</name>
</gene>
<dbReference type="OrthoDB" id="2354757at2759"/>
<dbReference type="InterPro" id="IPR051380">
    <property type="entry name" value="pH-response_reg_palI/RIM9"/>
</dbReference>
<dbReference type="GO" id="GO:0005886">
    <property type="term" value="C:plasma membrane"/>
    <property type="evidence" value="ECO:0007669"/>
    <property type="project" value="InterPro"/>
</dbReference>
<dbReference type="PANTHER" id="PTHR28013:SF4">
    <property type="entry name" value="MARVEL DOMAIN-CONTAINING PROTEIN"/>
    <property type="match status" value="1"/>
</dbReference>
<dbReference type="InterPro" id="IPR009571">
    <property type="entry name" value="SUR7/Rim9-like_fungi"/>
</dbReference>
<keyword evidence="1" id="KW-1133">Transmembrane helix</keyword>